<dbReference type="GO" id="GO:0046872">
    <property type="term" value="F:metal ion binding"/>
    <property type="evidence" value="ECO:0007669"/>
    <property type="project" value="UniProtKB-KW"/>
</dbReference>
<keyword evidence="12" id="KW-0378">Hydrolase</keyword>
<dbReference type="InterPro" id="IPR012337">
    <property type="entry name" value="RNaseH-like_sf"/>
</dbReference>
<evidence type="ECO:0000256" key="11">
    <source>
        <dbReference type="ARBA" id="ARBA00022759"/>
    </source>
</evidence>
<sequence length="281" mass="32531">MSSRLHNLIKQSKEIIEDKDDFKFTYEDEIEIDDPITSTSTPISNPNPIKKRIREKQLALQQFLLEDPNIFEIGVDEAGRGPLFGRVYTAAVILPKDDSFDHFKMKDSKRFYSKKQIEETADYIKKNALAWHVSFEDEKTIDKINVLQATQESMHKSILGVKKKYNEIMKNKDITYYLLIDGNYFNPLINLNKNTNKLESMPYSCIEGGDNKFTAIAAASILAKVERDKYIHDLCKEHPELIEKYGIDQNKGYGSKQHLDGIRNHGITVWHRRSFGICSKY</sequence>
<dbReference type="GO" id="GO:0032299">
    <property type="term" value="C:ribonuclease H2 complex"/>
    <property type="evidence" value="ECO:0007669"/>
    <property type="project" value="TreeGrafter"/>
</dbReference>
<dbReference type="PROSITE" id="PS51975">
    <property type="entry name" value="RNASE_H_2"/>
    <property type="match status" value="1"/>
</dbReference>
<dbReference type="InterPro" id="IPR022898">
    <property type="entry name" value="RNase_HII"/>
</dbReference>
<evidence type="ECO:0000256" key="10">
    <source>
        <dbReference type="ARBA" id="ARBA00022723"/>
    </source>
</evidence>
<evidence type="ECO:0000256" key="9">
    <source>
        <dbReference type="ARBA" id="ARBA00022722"/>
    </source>
</evidence>
<evidence type="ECO:0000256" key="3">
    <source>
        <dbReference type="ARBA" id="ARBA00001946"/>
    </source>
</evidence>
<name>A0A6C0DKW3_9ZZZZ</name>
<proteinExistence type="inferred from homology"/>
<dbReference type="Pfam" id="PF01351">
    <property type="entry name" value="RNase_HII"/>
    <property type="match status" value="1"/>
</dbReference>
<comment type="cofactor">
    <cofactor evidence="3">
        <name>Mg(2+)</name>
        <dbReference type="ChEBI" id="CHEBI:18420"/>
    </cofactor>
</comment>
<dbReference type="GO" id="GO:0003723">
    <property type="term" value="F:RNA binding"/>
    <property type="evidence" value="ECO:0007669"/>
    <property type="project" value="InterPro"/>
</dbReference>
<evidence type="ECO:0000256" key="5">
    <source>
        <dbReference type="ARBA" id="ARBA00007383"/>
    </source>
</evidence>
<evidence type="ECO:0000256" key="8">
    <source>
        <dbReference type="ARBA" id="ARBA00022490"/>
    </source>
</evidence>
<dbReference type="InterPro" id="IPR036397">
    <property type="entry name" value="RNaseH_sf"/>
</dbReference>
<keyword evidence="11" id="KW-0255">Endonuclease</keyword>
<reference evidence="15" key="1">
    <citation type="journal article" date="2020" name="Nature">
        <title>Giant virus diversity and host interactions through global metagenomics.</title>
        <authorList>
            <person name="Schulz F."/>
            <person name="Roux S."/>
            <person name="Paez-Espino D."/>
            <person name="Jungbluth S."/>
            <person name="Walsh D.A."/>
            <person name="Denef V.J."/>
            <person name="McMahon K.D."/>
            <person name="Konstantinidis K.T."/>
            <person name="Eloe-Fadrosh E.A."/>
            <person name="Kyrpides N.C."/>
            <person name="Woyke T."/>
        </authorList>
    </citation>
    <scope>NUCLEOTIDE SEQUENCE</scope>
    <source>
        <strain evidence="15">GVMAG-M-3300023174-182</strain>
    </source>
</reference>
<dbReference type="Gene3D" id="3.30.420.10">
    <property type="entry name" value="Ribonuclease H-like superfamily/Ribonuclease H"/>
    <property type="match status" value="1"/>
</dbReference>
<comment type="catalytic activity">
    <reaction evidence="1">
        <text>Endonucleolytic cleavage to 5'-phosphomonoester.</text>
        <dbReference type="EC" id="3.1.26.4"/>
    </reaction>
</comment>
<feature type="domain" description="RNase H type-2" evidence="14">
    <location>
        <begin position="70"/>
        <end position="281"/>
    </location>
</feature>
<organism evidence="15">
    <name type="scientific">viral metagenome</name>
    <dbReference type="NCBI Taxonomy" id="1070528"/>
    <lineage>
        <taxon>unclassified sequences</taxon>
        <taxon>metagenomes</taxon>
        <taxon>organismal metagenomes</taxon>
    </lineage>
</organism>
<evidence type="ECO:0000256" key="6">
    <source>
        <dbReference type="ARBA" id="ARBA00012180"/>
    </source>
</evidence>
<keyword evidence="9" id="KW-0540">Nuclease</keyword>
<evidence type="ECO:0000256" key="13">
    <source>
        <dbReference type="ARBA" id="ARBA00023211"/>
    </source>
</evidence>
<keyword evidence="8" id="KW-0963">Cytoplasm</keyword>
<dbReference type="GO" id="GO:0004523">
    <property type="term" value="F:RNA-DNA hybrid ribonuclease activity"/>
    <property type="evidence" value="ECO:0007669"/>
    <property type="project" value="UniProtKB-EC"/>
</dbReference>
<dbReference type="PANTHER" id="PTHR10954:SF18">
    <property type="entry name" value="RIBONUCLEASE HII"/>
    <property type="match status" value="1"/>
</dbReference>
<protein>
    <recommendedName>
        <fullName evidence="7">Ribonuclease HII</fullName>
        <ecNumber evidence="6">3.1.26.4</ecNumber>
    </recommendedName>
</protein>
<dbReference type="GO" id="GO:0043137">
    <property type="term" value="P:DNA replication, removal of RNA primer"/>
    <property type="evidence" value="ECO:0007669"/>
    <property type="project" value="TreeGrafter"/>
</dbReference>
<keyword evidence="13" id="KW-0464">Manganese</keyword>
<dbReference type="InterPro" id="IPR024567">
    <property type="entry name" value="RNase_HII/HIII_dom"/>
</dbReference>
<comment type="subcellular location">
    <subcellularLocation>
        <location evidence="4">Cytoplasm</location>
    </subcellularLocation>
</comment>
<dbReference type="GO" id="GO:0005737">
    <property type="term" value="C:cytoplasm"/>
    <property type="evidence" value="ECO:0007669"/>
    <property type="project" value="UniProtKB-SubCell"/>
</dbReference>
<comment type="cofactor">
    <cofactor evidence="2">
        <name>Mn(2+)</name>
        <dbReference type="ChEBI" id="CHEBI:29035"/>
    </cofactor>
</comment>
<dbReference type="EC" id="3.1.26.4" evidence="6"/>
<dbReference type="EMBL" id="MN739617">
    <property type="protein sequence ID" value="QHT16205.1"/>
    <property type="molecule type" value="Genomic_DNA"/>
</dbReference>
<comment type="similarity">
    <text evidence="5">Belongs to the RNase HII family.</text>
</comment>
<dbReference type="CDD" id="cd07182">
    <property type="entry name" value="RNase_HII_bacteria_HII_like"/>
    <property type="match status" value="1"/>
</dbReference>
<dbReference type="GO" id="GO:0006298">
    <property type="term" value="P:mismatch repair"/>
    <property type="evidence" value="ECO:0007669"/>
    <property type="project" value="TreeGrafter"/>
</dbReference>
<evidence type="ECO:0000313" key="15">
    <source>
        <dbReference type="EMBL" id="QHT16205.1"/>
    </source>
</evidence>
<evidence type="ECO:0000256" key="7">
    <source>
        <dbReference type="ARBA" id="ARBA00019179"/>
    </source>
</evidence>
<evidence type="ECO:0000256" key="1">
    <source>
        <dbReference type="ARBA" id="ARBA00000077"/>
    </source>
</evidence>
<accession>A0A6C0DKW3</accession>
<dbReference type="SUPFAM" id="SSF53098">
    <property type="entry name" value="Ribonuclease H-like"/>
    <property type="match status" value="1"/>
</dbReference>
<evidence type="ECO:0000259" key="14">
    <source>
        <dbReference type="PROSITE" id="PS51975"/>
    </source>
</evidence>
<evidence type="ECO:0000256" key="2">
    <source>
        <dbReference type="ARBA" id="ARBA00001936"/>
    </source>
</evidence>
<dbReference type="AlphaFoldDB" id="A0A6C0DKW3"/>
<keyword evidence="10" id="KW-0479">Metal-binding</keyword>
<dbReference type="InterPro" id="IPR001352">
    <property type="entry name" value="RNase_HII/HIII"/>
</dbReference>
<evidence type="ECO:0000256" key="12">
    <source>
        <dbReference type="ARBA" id="ARBA00022801"/>
    </source>
</evidence>
<dbReference type="PANTHER" id="PTHR10954">
    <property type="entry name" value="RIBONUCLEASE H2 SUBUNIT A"/>
    <property type="match status" value="1"/>
</dbReference>
<evidence type="ECO:0000256" key="4">
    <source>
        <dbReference type="ARBA" id="ARBA00004496"/>
    </source>
</evidence>